<sequence>MTKKLLIQRYKKSERFNHWVVAGCFVLLAVSGLGFFYPSFFWLTEVFGSPQLARILHPFIGVIMFLGFFIQFFRYVKHNFFERDDIKWMLGIKHILLGKEIGDTGKYNAGQKCMFWLMTISMALLFISGLIAWRQFFSGYFPIWVVRIALLVHSASAILLIVGIIIHVYAALWIKGTIPAMVEGVVTQEWAKKHHPRWYREMMAKKAAKAQQTSTTQSSE</sequence>
<evidence type="ECO:0000256" key="6">
    <source>
        <dbReference type="ARBA" id="ARBA00022617"/>
    </source>
</evidence>
<dbReference type="InterPro" id="IPR006471">
    <property type="entry name" value="Formate_DH_gsu"/>
</dbReference>
<keyword evidence="16" id="KW-1185">Reference proteome</keyword>
<keyword evidence="10 13" id="KW-1133">Transmembrane helix</keyword>
<evidence type="ECO:0000259" key="14">
    <source>
        <dbReference type="Pfam" id="PF01292"/>
    </source>
</evidence>
<evidence type="ECO:0000256" key="12">
    <source>
        <dbReference type="ARBA" id="ARBA00023136"/>
    </source>
</evidence>
<dbReference type="FunFam" id="1.20.950.20:FF:000002">
    <property type="entry name" value="Formate dehydrogenase cytochrome b556 subunit"/>
    <property type="match status" value="1"/>
</dbReference>
<dbReference type="OrthoDB" id="9790598at2"/>
<dbReference type="GO" id="GO:0022904">
    <property type="term" value="P:respiratory electron transport chain"/>
    <property type="evidence" value="ECO:0007669"/>
    <property type="project" value="InterPro"/>
</dbReference>
<protein>
    <submittedName>
        <fullName evidence="15">Formate dehydrogenase subunit gamma</fullName>
    </submittedName>
</protein>
<proteinExistence type="inferred from homology"/>
<feature type="transmembrane region" description="Helical" evidence="13">
    <location>
        <begin position="20"/>
        <end position="43"/>
    </location>
</feature>
<dbReference type="GO" id="GO:0009326">
    <property type="term" value="C:formate dehydrogenase complex"/>
    <property type="evidence" value="ECO:0007669"/>
    <property type="project" value="InterPro"/>
</dbReference>
<comment type="subcellular location">
    <subcellularLocation>
        <location evidence="2">Cell membrane</location>
        <topology evidence="2">Multi-pass membrane protein</topology>
    </subcellularLocation>
</comment>
<keyword evidence="8" id="KW-0479">Metal-binding</keyword>
<dbReference type="PANTHER" id="PTHR30074">
    <property type="entry name" value="FORMATE DEHYDROGENASE, NITRATE-INDUCIBLE, CYTOCHROME B556 FDN SUBUNIT"/>
    <property type="match status" value="1"/>
</dbReference>
<evidence type="ECO:0000256" key="10">
    <source>
        <dbReference type="ARBA" id="ARBA00022989"/>
    </source>
</evidence>
<accession>A0A2N9X537</accession>
<evidence type="ECO:0000256" key="3">
    <source>
        <dbReference type="ARBA" id="ARBA00010747"/>
    </source>
</evidence>
<evidence type="ECO:0000256" key="1">
    <source>
        <dbReference type="ARBA" id="ARBA00001971"/>
    </source>
</evidence>
<organism evidence="15 16">
    <name type="scientific">Snodgrassella alvi</name>
    <dbReference type="NCBI Taxonomy" id="1196083"/>
    <lineage>
        <taxon>Bacteria</taxon>
        <taxon>Pseudomonadati</taxon>
        <taxon>Pseudomonadota</taxon>
        <taxon>Betaproteobacteria</taxon>
        <taxon>Neisseriales</taxon>
        <taxon>Neisseriaceae</taxon>
        <taxon>Snodgrassella</taxon>
    </lineage>
</organism>
<dbReference type="RefSeq" id="WP_100139799.1">
    <property type="nucleotide sequence ID" value="NZ_CP160326.2"/>
</dbReference>
<dbReference type="Pfam" id="PF01292">
    <property type="entry name" value="Ni_hydr_CYTB"/>
    <property type="match status" value="1"/>
</dbReference>
<dbReference type="GO" id="GO:0008863">
    <property type="term" value="F:formate dehydrogenase (NAD+) activity"/>
    <property type="evidence" value="ECO:0007669"/>
    <property type="project" value="InterPro"/>
</dbReference>
<name>A0A2N9X537_9NEIS</name>
<dbReference type="PANTHER" id="PTHR30074:SF2">
    <property type="entry name" value="FORMATE DEHYDROGENASE, CYTOCHROME B556(FDO) SUBUNIT"/>
    <property type="match status" value="1"/>
</dbReference>
<keyword evidence="6" id="KW-0349">Heme</keyword>
<dbReference type="GO" id="GO:0046872">
    <property type="term" value="F:metal ion binding"/>
    <property type="evidence" value="ECO:0007669"/>
    <property type="project" value="UniProtKB-KW"/>
</dbReference>
<gene>
    <name evidence="15" type="ORF">BHC54_06990</name>
</gene>
<reference evidence="15" key="1">
    <citation type="journal article" date="2017" name="MBio">
        <title>Type VI secretion-mediated competition in the bee gut microbiome.</title>
        <authorList>
            <person name="Steele M.I."/>
            <person name="Kwong W.K."/>
            <person name="Powell J.E."/>
            <person name="Whiteley M."/>
            <person name="Moran N.A."/>
        </authorList>
    </citation>
    <scope>NUCLEOTIDE SEQUENCE [LARGE SCALE GENOMIC DNA]</scope>
    <source>
        <strain evidence="15">WkB273</strain>
    </source>
</reference>
<dbReference type="AlphaFoldDB" id="A0A2N9X537"/>
<dbReference type="GO" id="GO:0036397">
    <property type="term" value="F:formate dehydrogenase (quinone) activity"/>
    <property type="evidence" value="ECO:0007669"/>
    <property type="project" value="TreeGrafter"/>
</dbReference>
<dbReference type="InterPro" id="IPR051817">
    <property type="entry name" value="FDH_cytochrome_b556_subunit"/>
</dbReference>
<evidence type="ECO:0000256" key="5">
    <source>
        <dbReference type="ARBA" id="ARBA00022475"/>
    </source>
</evidence>
<comment type="similarity">
    <text evidence="3">Belongs to the formate dehydrogenase gamma subunit family.</text>
</comment>
<dbReference type="InterPro" id="IPR011577">
    <property type="entry name" value="Cyt_b561_bac/Ni-Hgenase"/>
</dbReference>
<keyword evidence="11" id="KW-0408">Iron</keyword>
<feature type="transmembrane region" description="Helical" evidence="13">
    <location>
        <begin position="55"/>
        <end position="73"/>
    </location>
</feature>
<keyword evidence="12 13" id="KW-0472">Membrane</keyword>
<evidence type="ECO:0000256" key="2">
    <source>
        <dbReference type="ARBA" id="ARBA00004651"/>
    </source>
</evidence>
<dbReference type="SUPFAM" id="SSF81342">
    <property type="entry name" value="Transmembrane di-heme cytochromes"/>
    <property type="match status" value="1"/>
</dbReference>
<dbReference type="GO" id="GO:0009055">
    <property type="term" value="F:electron transfer activity"/>
    <property type="evidence" value="ECO:0007669"/>
    <property type="project" value="InterPro"/>
</dbReference>
<keyword evidence="4" id="KW-0813">Transport</keyword>
<comment type="cofactor">
    <cofactor evidence="1">
        <name>heme</name>
        <dbReference type="ChEBI" id="CHEBI:30413"/>
    </cofactor>
</comment>
<feature type="transmembrane region" description="Helical" evidence="13">
    <location>
        <begin position="115"/>
        <end position="136"/>
    </location>
</feature>
<evidence type="ECO:0000256" key="4">
    <source>
        <dbReference type="ARBA" id="ARBA00022448"/>
    </source>
</evidence>
<keyword evidence="7 13" id="KW-0812">Transmembrane</keyword>
<dbReference type="Gene3D" id="1.20.950.20">
    <property type="entry name" value="Transmembrane di-heme cytochromes, Chain C"/>
    <property type="match status" value="1"/>
</dbReference>
<evidence type="ECO:0000256" key="11">
    <source>
        <dbReference type="ARBA" id="ARBA00023004"/>
    </source>
</evidence>
<dbReference type="NCBIfam" id="TIGR01583">
    <property type="entry name" value="formate-DH-gamm"/>
    <property type="match status" value="1"/>
</dbReference>
<dbReference type="Proteomes" id="UP000230202">
    <property type="component" value="Unassembled WGS sequence"/>
</dbReference>
<feature type="transmembrane region" description="Helical" evidence="13">
    <location>
        <begin position="148"/>
        <end position="172"/>
    </location>
</feature>
<dbReference type="GO" id="GO:0005886">
    <property type="term" value="C:plasma membrane"/>
    <property type="evidence" value="ECO:0007669"/>
    <property type="project" value="UniProtKB-SubCell"/>
</dbReference>
<evidence type="ECO:0000313" key="16">
    <source>
        <dbReference type="Proteomes" id="UP000230202"/>
    </source>
</evidence>
<dbReference type="EMBL" id="MEIL01000029">
    <property type="protein sequence ID" value="PIT38290.1"/>
    <property type="molecule type" value="Genomic_DNA"/>
</dbReference>
<feature type="domain" description="Cytochrome b561 bacterial/Ni-hydrogenase" evidence="14">
    <location>
        <begin position="9"/>
        <end position="184"/>
    </location>
</feature>
<keyword evidence="5" id="KW-1003">Cell membrane</keyword>
<dbReference type="GO" id="GO:0015944">
    <property type="term" value="P:formate oxidation"/>
    <property type="evidence" value="ECO:0007669"/>
    <property type="project" value="UniProtKB-ARBA"/>
</dbReference>
<evidence type="ECO:0000256" key="9">
    <source>
        <dbReference type="ARBA" id="ARBA00022982"/>
    </source>
</evidence>
<keyword evidence="9" id="KW-0249">Electron transport</keyword>
<evidence type="ECO:0000256" key="13">
    <source>
        <dbReference type="SAM" id="Phobius"/>
    </source>
</evidence>
<dbReference type="GO" id="GO:0009061">
    <property type="term" value="P:anaerobic respiration"/>
    <property type="evidence" value="ECO:0007669"/>
    <property type="project" value="TreeGrafter"/>
</dbReference>
<evidence type="ECO:0000256" key="8">
    <source>
        <dbReference type="ARBA" id="ARBA00022723"/>
    </source>
</evidence>
<evidence type="ECO:0000313" key="15">
    <source>
        <dbReference type="EMBL" id="PIT38290.1"/>
    </source>
</evidence>
<evidence type="ECO:0000256" key="7">
    <source>
        <dbReference type="ARBA" id="ARBA00022692"/>
    </source>
</evidence>
<comment type="caution">
    <text evidence="15">The sequence shown here is derived from an EMBL/GenBank/DDBJ whole genome shotgun (WGS) entry which is preliminary data.</text>
</comment>
<dbReference type="InterPro" id="IPR016174">
    <property type="entry name" value="Di-haem_cyt_TM"/>
</dbReference>